<keyword evidence="1" id="KW-0812">Transmembrane</keyword>
<keyword evidence="1" id="KW-0472">Membrane</keyword>
<dbReference type="Pfam" id="PF07386">
    <property type="entry name" value="DUF1499"/>
    <property type="match status" value="1"/>
</dbReference>
<dbReference type="AlphaFoldDB" id="A0A5D4GVP8"/>
<dbReference type="Proteomes" id="UP000323258">
    <property type="component" value="Unassembled WGS sequence"/>
</dbReference>
<keyword evidence="3" id="KW-1185">Reference proteome</keyword>
<dbReference type="EMBL" id="VSZS01000063">
    <property type="protein sequence ID" value="TYR31849.1"/>
    <property type="molecule type" value="Genomic_DNA"/>
</dbReference>
<feature type="transmembrane region" description="Helical" evidence="1">
    <location>
        <begin position="21"/>
        <end position="38"/>
    </location>
</feature>
<dbReference type="InterPro" id="IPR010865">
    <property type="entry name" value="DUF1499"/>
</dbReference>
<organism evidence="2 3">
    <name type="scientific">Neoaquamicrobium microcysteis</name>
    <dbReference type="NCBI Taxonomy" id="2682781"/>
    <lineage>
        <taxon>Bacteria</taxon>
        <taxon>Pseudomonadati</taxon>
        <taxon>Pseudomonadota</taxon>
        <taxon>Alphaproteobacteria</taxon>
        <taxon>Hyphomicrobiales</taxon>
        <taxon>Phyllobacteriaceae</taxon>
        <taxon>Neoaquamicrobium</taxon>
    </lineage>
</organism>
<dbReference type="PROSITE" id="PS51257">
    <property type="entry name" value="PROKAR_LIPOPROTEIN"/>
    <property type="match status" value="1"/>
</dbReference>
<name>A0A5D4GVP8_9HYPH</name>
<sequence>MVLLPERRVSRMAQWARRISGFSLVLLVVACLAHRYAFIETIGFFWVLGLAAALALTGLALAVGGFFRLWEYGEKAGRASLAATVLSVIVLVPYLGGAWLVLSNPALNDISTDLLEPPEFARAARARSAEMNQIGPIGAEAADLQVRNYPDVSARRYDASTARVLSAVAAVITARGWTPYAPLPTDADAGEVVIEVEAPTWLVRLPADAAIRLTDEGESTFVDMRLAARYGLHDLGDGARRIRAFMADLDAEFNRQSLEIIDIPASGEEEDAVD</sequence>
<evidence type="ECO:0000256" key="1">
    <source>
        <dbReference type="SAM" id="Phobius"/>
    </source>
</evidence>
<accession>A0A5D4GVP8</accession>
<protein>
    <submittedName>
        <fullName evidence="2">DUF1499 domain-containing protein</fullName>
    </submittedName>
</protein>
<proteinExistence type="predicted"/>
<comment type="caution">
    <text evidence="2">The sequence shown here is derived from an EMBL/GenBank/DDBJ whole genome shotgun (WGS) entry which is preliminary data.</text>
</comment>
<gene>
    <name evidence="2" type="ORF">FY036_12160</name>
</gene>
<feature type="transmembrane region" description="Helical" evidence="1">
    <location>
        <begin position="44"/>
        <end position="67"/>
    </location>
</feature>
<keyword evidence="1" id="KW-1133">Transmembrane helix</keyword>
<evidence type="ECO:0000313" key="3">
    <source>
        <dbReference type="Proteomes" id="UP000323258"/>
    </source>
</evidence>
<reference evidence="2 3" key="1">
    <citation type="submission" date="2019-08" db="EMBL/GenBank/DDBJ databases">
        <authorList>
            <person name="Seo Y.L."/>
        </authorList>
    </citation>
    <scope>NUCLEOTIDE SEQUENCE [LARGE SCALE GENOMIC DNA]</scope>
    <source>
        <strain evidence="2 3">MaA-C15</strain>
    </source>
</reference>
<evidence type="ECO:0000313" key="2">
    <source>
        <dbReference type="EMBL" id="TYR31849.1"/>
    </source>
</evidence>
<feature type="transmembrane region" description="Helical" evidence="1">
    <location>
        <begin position="79"/>
        <end position="102"/>
    </location>
</feature>
<reference evidence="2 3" key="2">
    <citation type="submission" date="2019-09" db="EMBL/GenBank/DDBJ databases">
        <title>Mesorhizobium sp. MaA-C15 isolated from Microcystis aeruginosa.</title>
        <authorList>
            <person name="Jeong S.E."/>
            <person name="Jin H.M."/>
            <person name="Jeon C.O."/>
        </authorList>
    </citation>
    <scope>NUCLEOTIDE SEQUENCE [LARGE SCALE GENOMIC DNA]</scope>
    <source>
        <strain evidence="2 3">MaA-C15</strain>
    </source>
</reference>